<organism evidence="1 2">
    <name type="scientific">Alternaria panax</name>
    <dbReference type="NCBI Taxonomy" id="48097"/>
    <lineage>
        <taxon>Eukaryota</taxon>
        <taxon>Fungi</taxon>
        <taxon>Dikarya</taxon>
        <taxon>Ascomycota</taxon>
        <taxon>Pezizomycotina</taxon>
        <taxon>Dothideomycetes</taxon>
        <taxon>Pleosporomycetidae</taxon>
        <taxon>Pleosporales</taxon>
        <taxon>Pleosporineae</taxon>
        <taxon>Pleosporaceae</taxon>
        <taxon>Alternaria</taxon>
        <taxon>Alternaria sect. Panax</taxon>
    </lineage>
</organism>
<keyword evidence="2" id="KW-1185">Reference proteome</keyword>
<gene>
    <name evidence="1" type="ORF">G6011_05998</name>
</gene>
<proteinExistence type="predicted"/>
<reference evidence="1" key="1">
    <citation type="submission" date="2021-07" db="EMBL/GenBank/DDBJ databases">
        <title>Genome Resource of American Ginseng Black Spot Pathogen Alternaria panax.</title>
        <authorList>
            <person name="Qiu C."/>
            <person name="Wang W."/>
            <person name="Liu Z."/>
        </authorList>
    </citation>
    <scope>NUCLEOTIDE SEQUENCE</scope>
    <source>
        <strain evidence="1">BNCC115425</strain>
    </source>
</reference>
<dbReference type="EMBL" id="JAANER010000005">
    <property type="protein sequence ID" value="KAG9189130.1"/>
    <property type="molecule type" value="Genomic_DNA"/>
</dbReference>
<accession>A0AAD4FFI8</accession>
<dbReference type="AlphaFoldDB" id="A0AAD4FFI8"/>
<comment type="caution">
    <text evidence="1">The sequence shown here is derived from an EMBL/GenBank/DDBJ whole genome shotgun (WGS) entry which is preliminary data.</text>
</comment>
<evidence type="ECO:0000313" key="2">
    <source>
        <dbReference type="Proteomes" id="UP001199106"/>
    </source>
</evidence>
<name>A0AAD4FFI8_9PLEO</name>
<dbReference type="Proteomes" id="UP001199106">
    <property type="component" value="Unassembled WGS sequence"/>
</dbReference>
<evidence type="ECO:0000313" key="1">
    <source>
        <dbReference type="EMBL" id="KAG9189130.1"/>
    </source>
</evidence>
<protein>
    <submittedName>
        <fullName evidence="1">Uncharacterized protein</fullName>
    </submittedName>
</protein>
<sequence length="454" mass="53105">MTISNLQVRRPKAASRCECGLILPRIPNHDRRVFDAIASYIANTQRNEFYLGVRLAGVKVDVTVRKDGTISRFSFVQPGRPLIQLHIRRQTMRPPTTPSKVVVEEIQVAVYGVWLPILTWIQREYGQRDGPNYTLFDWWNSNGKSFRFMDLPRELRDSIYQFTTTPYTWPHIDTRGEFKKHTMVVYNMHVSGVCYRRAPSGHAPPTPTTLPAVSKQVAAEFNHIAQASTISHFIFSHHLLGVIGHPKMANCLRRISLGFPNWIYLRFIGYKGSHNNAFEVLPSPPTINLLRHIDTLEHVNFHFHTVPTVQSLDHPDDSRYLCSWDPWLRFGQEEIKTKVSCQKLFVDMFLLFALDHVRHVPKVTLTGHVKNSTREDWDRTRERERKGEQRDTSDFKAWLWKRPREYFPIDCHCKNSCNYWLIQGPLPEGCEKPEYSPHDWNYDPVKHDPFIYED</sequence>